<name>A0A2P2IJN9_RHIMU</name>
<protein>
    <submittedName>
        <fullName evidence="2">Uncharacterized protein</fullName>
    </submittedName>
</protein>
<dbReference type="EMBL" id="GGEC01000963">
    <property type="protein sequence ID" value="MBW81446.1"/>
    <property type="molecule type" value="Transcribed_RNA"/>
</dbReference>
<reference evidence="2" key="1">
    <citation type="submission" date="2018-02" db="EMBL/GenBank/DDBJ databases">
        <title>Rhizophora mucronata_Transcriptome.</title>
        <authorList>
            <person name="Meera S.P."/>
            <person name="Sreeshan A."/>
            <person name="Augustine A."/>
        </authorList>
    </citation>
    <scope>NUCLEOTIDE SEQUENCE</scope>
    <source>
        <tissue evidence="2">Leaf</tissue>
    </source>
</reference>
<organism evidence="2">
    <name type="scientific">Rhizophora mucronata</name>
    <name type="common">Asiatic mangrove</name>
    <dbReference type="NCBI Taxonomy" id="61149"/>
    <lineage>
        <taxon>Eukaryota</taxon>
        <taxon>Viridiplantae</taxon>
        <taxon>Streptophyta</taxon>
        <taxon>Embryophyta</taxon>
        <taxon>Tracheophyta</taxon>
        <taxon>Spermatophyta</taxon>
        <taxon>Magnoliopsida</taxon>
        <taxon>eudicotyledons</taxon>
        <taxon>Gunneridae</taxon>
        <taxon>Pentapetalae</taxon>
        <taxon>rosids</taxon>
        <taxon>fabids</taxon>
        <taxon>Malpighiales</taxon>
        <taxon>Rhizophoraceae</taxon>
        <taxon>Rhizophora</taxon>
    </lineage>
</organism>
<evidence type="ECO:0000313" key="2">
    <source>
        <dbReference type="EMBL" id="MBW81446.1"/>
    </source>
</evidence>
<accession>A0A2P2IJN9</accession>
<proteinExistence type="predicted"/>
<feature type="transmembrane region" description="Helical" evidence="1">
    <location>
        <begin position="6"/>
        <end position="26"/>
    </location>
</feature>
<dbReference type="AlphaFoldDB" id="A0A2P2IJN9"/>
<sequence length="38" mass="4566">MAFSSLIFYLSSYLLCFQNLILFFRFPPPPQTFKCRND</sequence>
<keyword evidence="1" id="KW-1133">Transmembrane helix</keyword>
<evidence type="ECO:0000256" key="1">
    <source>
        <dbReference type="SAM" id="Phobius"/>
    </source>
</evidence>
<keyword evidence="1" id="KW-0472">Membrane</keyword>
<keyword evidence="1" id="KW-0812">Transmembrane</keyword>